<feature type="signal peptide" evidence="1">
    <location>
        <begin position="1"/>
        <end position="29"/>
    </location>
</feature>
<sequence length="234" mass="25904">MRNDVVARFTFLVLSVLLLISLFGRCAHAQAASEKGYRISAISSGSGESPITSGIFATMQLKNSGCGFIEVTAQETQAWLMHGCDKDFGPVRTNLYWSVGHQGGAPWVGPYLAATIPFAKVGGHEISLTGLAWPGFFLGREPSSRRTENDGVQNHEALLAGWFELLSLNVGRVSFTASHLNYLDTPNEYLYGVEYTKKLVENVDAKGSVNWYQAKKPEDRRFMYFIGATWRPKK</sequence>
<evidence type="ECO:0000313" key="3">
    <source>
        <dbReference type="Proteomes" id="UP000177279"/>
    </source>
</evidence>
<feature type="chain" id="PRO_5009584556" evidence="1">
    <location>
        <begin position="30"/>
        <end position="234"/>
    </location>
</feature>
<evidence type="ECO:0000256" key="1">
    <source>
        <dbReference type="SAM" id="SignalP"/>
    </source>
</evidence>
<reference evidence="2 3" key="1">
    <citation type="journal article" date="2016" name="Nat. Commun.">
        <title>Thousands of microbial genomes shed light on interconnected biogeochemical processes in an aquifer system.</title>
        <authorList>
            <person name="Anantharaman K."/>
            <person name="Brown C.T."/>
            <person name="Hug L.A."/>
            <person name="Sharon I."/>
            <person name="Castelle C.J."/>
            <person name="Probst A.J."/>
            <person name="Thomas B.C."/>
            <person name="Singh A."/>
            <person name="Wilkins M.J."/>
            <person name="Karaoz U."/>
            <person name="Brodie E.L."/>
            <person name="Williams K.H."/>
            <person name="Hubbard S.S."/>
            <person name="Banfield J.F."/>
        </authorList>
    </citation>
    <scope>NUCLEOTIDE SEQUENCE [LARGE SCALE GENOMIC DNA]</scope>
</reference>
<keyword evidence="1" id="KW-0732">Signal</keyword>
<organism evidence="2 3">
    <name type="scientific">Candidatus Zambryskibacteria bacterium RIFCSPHIGHO2_02_FULL_43_37</name>
    <dbReference type="NCBI Taxonomy" id="1802749"/>
    <lineage>
        <taxon>Bacteria</taxon>
        <taxon>Candidatus Zambryskiibacteriota</taxon>
    </lineage>
</organism>
<accession>A0A1G2THK0</accession>
<dbReference type="AlphaFoldDB" id="A0A1G2THK0"/>
<protein>
    <submittedName>
        <fullName evidence="2">Uncharacterized protein</fullName>
    </submittedName>
</protein>
<evidence type="ECO:0000313" key="2">
    <source>
        <dbReference type="EMBL" id="OHA96780.1"/>
    </source>
</evidence>
<comment type="caution">
    <text evidence="2">The sequence shown here is derived from an EMBL/GenBank/DDBJ whole genome shotgun (WGS) entry which is preliminary data.</text>
</comment>
<dbReference type="Proteomes" id="UP000177279">
    <property type="component" value="Unassembled WGS sequence"/>
</dbReference>
<dbReference type="EMBL" id="MHVS01000004">
    <property type="protein sequence ID" value="OHA96780.1"/>
    <property type="molecule type" value="Genomic_DNA"/>
</dbReference>
<name>A0A1G2THK0_9BACT</name>
<proteinExistence type="predicted"/>
<gene>
    <name evidence="2" type="ORF">A3D49_02995</name>
</gene>